<dbReference type="AlphaFoldDB" id="A0A937X7Q4"/>
<gene>
    <name evidence="6" type="ORF">FJY75_02600</name>
</gene>
<dbReference type="InterPro" id="IPR011991">
    <property type="entry name" value="ArsR-like_HTH"/>
</dbReference>
<dbReference type="PRINTS" id="PR00778">
    <property type="entry name" value="HTHARSR"/>
</dbReference>
<evidence type="ECO:0000256" key="1">
    <source>
        <dbReference type="ARBA" id="ARBA00023015"/>
    </source>
</evidence>
<evidence type="ECO:0000256" key="3">
    <source>
        <dbReference type="ARBA" id="ARBA00023163"/>
    </source>
</evidence>
<dbReference type="PANTHER" id="PTHR33154">
    <property type="entry name" value="TRANSCRIPTIONAL REGULATOR, ARSR FAMILY"/>
    <property type="match status" value="1"/>
</dbReference>
<keyword evidence="1" id="KW-0805">Transcription regulation</keyword>
<dbReference type="PROSITE" id="PS50987">
    <property type="entry name" value="HTH_ARSR_2"/>
    <property type="match status" value="1"/>
</dbReference>
<dbReference type="InterPro" id="IPR001845">
    <property type="entry name" value="HTH_ArsR_DNA-bd_dom"/>
</dbReference>
<organism evidence="6 7">
    <name type="scientific">Eiseniibacteriota bacterium</name>
    <dbReference type="NCBI Taxonomy" id="2212470"/>
    <lineage>
        <taxon>Bacteria</taxon>
        <taxon>Candidatus Eiseniibacteriota</taxon>
    </lineage>
</organism>
<dbReference type="EMBL" id="VGIY01000035">
    <property type="protein sequence ID" value="MBM3316720.1"/>
    <property type="molecule type" value="Genomic_DNA"/>
</dbReference>
<dbReference type="GO" id="GO:0003677">
    <property type="term" value="F:DNA binding"/>
    <property type="evidence" value="ECO:0007669"/>
    <property type="project" value="UniProtKB-KW"/>
</dbReference>
<evidence type="ECO:0000259" key="5">
    <source>
        <dbReference type="PROSITE" id="PS50987"/>
    </source>
</evidence>
<feature type="region of interest" description="Disordered" evidence="4">
    <location>
        <begin position="114"/>
        <end position="176"/>
    </location>
</feature>
<dbReference type="Pfam" id="PF01022">
    <property type="entry name" value="HTH_5"/>
    <property type="match status" value="1"/>
</dbReference>
<proteinExistence type="predicted"/>
<evidence type="ECO:0000256" key="2">
    <source>
        <dbReference type="ARBA" id="ARBA00023125"/>
    </source>
</evidence>
<sequence>MDHRQRNALRARAAVIKALGHPTRLLLVEALARRERCVAELTGMAEADMSTVSKHLAILREAGIVDGARRGAQVYYSLRVPCILDFFGCVEAVLLSAADESRDVARACCAGRPARGAAGRDGVRKATRAGVDKGSRSAVREASRAVVRKAPRAAAREATRATVGKASRAAARTGGR</sequence>
<evidence type="ECO:0000313" key="6">
    <source>
        <dbReference type="EMBL" id="MBM3316720.1"/>
    </source>
</evidence>
<accession>A0A937X7Q4</accession>
<protein>
    <submittedName>
        <fullName evidence="6">Winged helix-turn-helix transcriptional regulator</fullName>
    </submittedName>
</protein>
<keyword evidence="3" id="KW-0804">Transcription</keyword>
<dbReference type="GO" id="GO:0003700">
    <property type="term" value="F:DNA-binding transcription factor activity"/>
    <property type="evidence" value="ECO:0007669"/>
    <property type="project" value="InterPro"/>
</dbReference>
<dbReference type="SUPFAM" id="SSF46785">
    <property type="entry name" value="Winged helix' DNA-binding domain"/>
    <property type="match status" value="1"/>
</dbReference>
<dbReference type="Proteomes" id="UP000748308">
    <property type="component" value="Unassembled WGS sequence"/>
</dbReference>
<feature type="domain" description="HTH arsR-type" evidence="5">
    <location>
        <begin position="4"/>
        <end position="105"/>
    </location>
</feature>
<evidence type="ECO:0000256" key="4">
    <source>
        <dbReference type="SAM" id="MobiDB-lite"/>
    </source>
</evidence>
<dbReference type="NCBIfam" id="NF033788">
    <property type="entry name" value="HTH_metalloreg"/>
    <property type="match status" value="1"/>
</dbReference>
<evidence type="ECO:0000313" key="7">
    <source>
        <dbReference type="Proteomes" id="UP000748308"/>
    </source>
</evidence>
<dbReference type="SMART" id="SM00418">
    <property type="entry name" value="HTH_ARSR"/>
    <property type="match status" value="1"/>
</dbReference>
<dbReference type="CDD" id="cd00090">
    <property type="entry name" value="HTH_ARSR"/>
    <property type="match status" value="1"/>
</dbReference>
<reference evidence="6" key="1">
    <citation type="submission" date="2019-03" db="EMBL/GenBank/DDBJ databases">
        <title>Lake Tanganyika Metagenome-Assembled Genomes (MAGs).</title>
        <authorList>
            <person name="Tran P."/>
        </authorList>
    </citation>
    <scope>NUCLEOTIDE SEQUENCE</scope>
    <source>
        <strain evidence="6">M_DeepCast_400m_m2_100</strain>
    </source>
</reference>
<keyword evidence="2" id="KW-0238">DNA-binding</keyword>
<dbReference type="InterPro" id="IPR051081">
    <property type="entry name" value="HTH_MetalResp_TranReg"/>
</dbReference>
<dbReference type="InterPro" id="IPR036388">
    <property type="entry name" value="WH-like_DNA-bd_sf"/>
</dbReference>
<name>A0A937X7Q4_UNCEI</name>
<dbReference type="PANTHER" id="PTHR33154:SF18">
    <property type="entry name" value="ARSENICAL RESISTANCE OPERON REPRESSOR"/>
    <property type="match status" value="1"/>
</dbReference>
<dbReference type="InterPro" id="IPR036390">
    <property type="entry name" value="WH_DNA-bd_sf"/>
</dbReference>
<comment type="caution">
    <text evidence="6">The sequence shown here is derived from an EMBL/GenBank/DDBJ whole genome shotgun (WGS) entry which is preliminary data.</text>
</comment>
<dbReference type="Gene3D" id="1.10.10.10">
    <property type="entry name" value="Winged helix-like DNA-binding domain superfamily/Winged helix DNA-binding domain"/>
    <property type="match status" value="1"/>
</dbReference>
<feature type="compositionally biased region" description="Basic and acidic residues" evidence="4">
    <location>
        <begin position="130"/>
        <end position="143"/>
    </location>
</feature>